<comment type="caution">
    <text evidence="14">The sequence shown here is derived from an EMBL/GenBank/DDBJ whole genome shotgun (WGS) entry which is preliminary data.</text>
</comment>
<evidence type="ECO:0000259" key="12">
    <source>
        <dbReference type="Pfam" id="PF08366"/>
    </source>
</evidence>
<dbReference type="PANTHER" id="PTHR10241:SF29">
    <property type="entry name" value="LETHAL(2) GIANT LARVAE PROTEIN"/>
    <property type="match status" value="1"/>
</dbReference>
<comment type="subcellular location">
    <subcellularLocation>
        <location evidence="2">Cytoplasm</location>
    </subcellularLocation>
    <subcellularLocation>
        <location evidence="1">Endomembrane system</location>
    </subcellularLocation>
</comment>
<evidence type="ECO:0000256" key="7">
    <source>
        <dbReference type="ARBA" id="ARBA00022574"/>
    </source>
</evidence>
<dbReference type="InterPro" id="IPR001680">
    <property type="entry name" value="WD40_rpt"/>
</dbReference>
<dbReference type="GO" id="GO:0005096">
    <property type="term" value="F:GTPase activator activity"/>
    <property type="evidence" value="ECO:0007669"/>
    <property type="project" value="TreeGrafter"/>
</dbReference>
<comment type="similarity">
    <text evidence="3">Belongs to the WD repeat L(2)GL family.</text>
</comment>
<evidence type="ECO:0000256" key="2">
    <source>
        <dbReference type="ARBA" id="ARBA00004496"/>
    </source>
</evidence>
<accession>A0A7I8V951</accession>
<feature type="compositionally biased region" description="Basic and acidic residues" evidence="11">
    <location>
        <begin position="678"/>
        <end position="691"/>
    </location>
</feature>
<dbReference type="Gene3D" id="2.130.10.10">
    <property type="entry name" value="YVTN repeat-like/Quinoprotein amine dehydrogenase"/>
    <property type="match status" value="2"/>
</dbReference>
<evidence type="ECO:0000256" key="3">
    <source>
        <dbReference type="ARBA" id="ARBA00008070"/>
    </source>
</evidence>
<feature type="region of interest" description="Disordered" evidence="11">
    <location>
        <begin position="922"/>
        <end position="978"/>
    </location>
</feature>
<evidence type="ECO:0000256" key="5">
    <source>
        <dbReference type="ARBA" id="ARBA00022490"/>
    </source>
</evidence>
<dbReference type="SUPFAM" id="SSF50978">
    <property type="entry name" value="WD40 repeat-like"/>
    <property type="match status" value="2"/>
</dbReference>
<feature type="repeat" description="WD" evidence="10">
    <location>
        <begin position="423"/>
        <end position="449"/>
    </location>
</feature>
<evidence type="ECO:0000256" key="4">
    <source>
        <dbReference type="ARBA" id="ARBA00022483"/>
    </source>
</evidence>
<keyword evidence="4" id="KW-0268">Exocytosis</keyword>
<dbReference type="InterPro" id="IPR015943">
    <property type="entry name" value="WD40/YVTN_repeat-like_dom_sf"/>
</dbReference>
<feature type="region of interest" description="Disordered" evidence="11">
    <location>
        <begin position="645"/>
        <end position="691"/>
    </location>
</feature>
<gene>
    <name evidence="14" type="ORF">DGYR_LOCUS1312</name>
</gene>
<dbReference type="GO" id="GO:0012505">
    <property type="term" value="C:endomembrane system"/>
    <property type="evidence" value="ECO:0007669"/>
    <property type="project" value="UniProtKB-SubCell"/>
</dbReference>
<dbReference type="InterPro" id="IPR013905">
    <property type="entry name" value="Lgl_C_dom"/>
</dbReference>
<dbReference type="GO" id="GO:0032878">
    <property type="term" value="P:regulation of establishment or maintenance of cell polarity"/>
    <property type="evidence" value="ECO:0007669"/>
    <property type="project" value="TreeGrafter"/>
</dbReference>
<reference evidence="14 15" key="1">
    <citation type="submission" date="2020-08" db="EMBL/GenBank/DDBJ databases">
        <authorList>
            <person name="Hejnol A."/>
        </authorList>
    </citation>
    <scope>NUCLEOTIDE SEQUENCE [LARGE SCALE GENOMIC DNA]</scope>
</reference>
<dbReference type="Pfam" id="PF08366">
    <property type="entry name" value="LLGL"/>
    <property type="match status" value="1"/>
</dbReference>
<evidence type="ECO:0000256" key="11">
    <source>
        <dbReference type="SAM" id="MobiDB-lite"/>
    </source>
</evidence>
<dbReference type="Pfam" id="PF08596">
    <property type="entry name" value="Lgl_C"/>
    <property type="match status" value="1"/>
</dbReference>
<dbReference type="InterPro" id="IPR000664">
    <property type="entry name" value="Lethal2_giant"/>
</dbReference>
<feature type="compositionally biased region" description="Basic and acidic residues" evidence="11">
    <location>
        <begin position="957"/>
        <end position="978"/>
    </location>
</feature>
<keyword evidence="6" id="KW-0597">Phosphoprotein</keyword>
<protein>
    <submittedName>
        <fullName evidence="14">DgyrCDS1353</fullName>
    </submittedName>
</protein>
<dbReference type="PANTHER" id="PTHR10241">
    <property type="entry name" value="LETHAL 2 GIANT LARVAE PROTEIN"/>
    <property type="match status" value="1"/>
</dbReference>
<keyword evidence="9" id="KW-0472">Membrane</keyword>
<dbReference type="GO" id="GO:0051294">
    <property type="term" value="P:establishment of spindle orientation"/>
    <property type="evidence" value="ECO:0007669"/>
    <property type="project" value="TreeGrafter"/>
</dbReference>
<dbReference type="InterPro" id="IPR036322">
    <property type="entry name" value="WD40_repeat_dom_sf"/>
</dbReference>
<dbReference type="InterPro" id="IPR013577">
    <property type="entry name" value="LLGL2"/>
</dbReference>
<name>A0A7I8V951_9ANNE</name>
<feature type="domain" description="Lethal giant larvae homologue 2" evidence="12">
    <location>
        <begin position="268"/>
        <end position="361"/>
    </location>
</feature>
<sequence length="1051" mass="118437">MFKLKKRFGRKSDHKESEARQNLQKELFEYVQCLFHGFPSKPSALAYDPNLKLLAIGTRSGHPIRIYGNTGVEFTSEYIEDFNVVDVMFLEDEARLLVRTEDNKLHMMEINLELSTVDLKQSFESDDELDKLFTCMEVPKSKNEIFLGSSAGNVYVLNRINFEVKYIIEQTNITKNKSEEFKVAPGYIESLKIQPGNDKNLLIGYERGLVVLYDLENSTPIITYNAEKELGCMQWLPKGENFITGHSDGSYSTWTIENNTPLKDKEGVFGPFPCKGILNIIRTEGSDKDCLLIFNGGLPRASYGDRNAVTIQRGVETITLDLTSKVIDFELIYNTEGEPDTLIILAEEELVAVDLLSENWPEFRLPYLNSMHCSAITSITHTDYVPHDFMEKIAQLGETCFTGYSQRTWPVTGGVSQTNDLSDKSLLLTGHEDGSVRFWDTSSSTLKLLYKLSTHQLFDINFGVVHDNNQIEEEWPKFRKTGLFDPYSDDPRLSIQKLALDVHEEMLSLGLTAGQIFVLKLNSEEISQTVTINEIHIVSEGDTFVWKGHEALTMKRDLVEGPGFQVKSVVQIFPPAACTSLALQADWGIVGAGTAHGFCAFDYINKKVLASKTTLSPADLEMSSEGVTSRRKSFKKSLRESFRRLRRRRSEKKSKKKAHDERRDPQSTGSGENNPSDSPERVKSIERSVEARKDEDTLNSMVRSIYFARTFLIHSSEHAPTMWVGTNGGTIYAYRITMPEKEKREEQDLDMTLVKEIQLQHKAPVLALIVIDKTASPLPCEGEVKRGIYKEPDMTGDHSLVVASEEQFKIFTLPHLKGHKKFKLTANEGSKIRKVGFVDFKSRSDEHYKETELVCLTNQGDVQVFTIPHLKRQLKADAVKKENVAGIASCTFSAIGHGFFLNSPSEFLRFSLSARYPHKSMSTLQLQDGIRPQIDSSTPMTNGHEESNQNGVEHEEESPVKPEKPETPESPEKEKQVEDIDKLKLDVQSIEKNDSVLSGSTVNDSAISTGMEDITIDSVKVHVSEEIVKEQNTFKKETTTVISESVKEATV</sequence>
<feature type="domain" description="Lethal giant larvae (Lgl)-like C-terminal" evidence="13">
    <location>
        <begin position="719"/>
        <end position="913"/>
    </location>
</feature>
<dbReference type="GO" id="GO:0030864">
    <property type="term" value="C:cortical actin cytoskeleton"/>
    <property type="evidence" value="ECO:0007669"/>
    <property type="project" value="TreeGrafter"/>
</dbReference>
<keyword evidence="5" id="KW-0963">Cytoplasm</keyword>
<evidence type="ECO:0000256" key="1">
    <source>
        <dbReference type="ARBA" id="ARBA00004308"/>
    </source>
</evidence>
<keyword evidence="15" id="KW-1185">Reference proteome</keyword>
<evidence type="ECO:0000256" key="8">
    <source>
        <dbReference type="ARBA" id="ARBA00022737"/>
    </source>
</evidence>
<dbReference type="GO" id="GO:0045159">
    <property type="term" value="F:myosin II binding"/>
    <property type="evidence" value="ECO:0007669"/>
    <property type="project" value="TreeGrafter"/>
</dbReference>
<dbReference type="GO" id="GO:0019905">
    <property type="term" value="F:syntaxin binding"/>
    <property type="evidence" value="ECO:0007669"/>
    <property type="project" value="TreeGrafter"/>
</dbReference>
<dbReference type="GO" id="GO:0005886">
    <property type="term" value="C:plasma membrane"/>
    <property type="evidence" value="ECO:0007669"/>
    <property type="project" value="TreeGrafter"/>
</dbReference>
<organism evidence="14 15">
    <name type="scientific">Dimorphilus gyrociliatus</name>
    <dbReference type="NCBI Taxonomy" id="2664684"/>
    <lineage>
        <taxon>Eukaryota</taxon>
        <taxon>Metazoa</taxon>
        <taxon>Spiralia</taxon>
        <taxon>Lophotrochozoa</taxon>
        <taxon>Annelida</taxon>
        <taxon>Polychaeta</taxon>
        <taxon>Polychaeta incertae sedis</taxon>
        <taxon>Dinophilidae</taxon>
        <taxon>Dimorphilus</taxon>
    </lineage>
</organism>
<keyword evidence="7 10" id="KW-0853">WD repeat</keyword>
<evidence type="ECO:0000256" key="10">
    <source>
        <dbReference type="PROSITE-ProRule" id="PRU00221"/>
    </source>
</evidence>
<dbReference type="EMBL" id="CAJFCJ010000002">
    <property type="protein sequence ID" value="CAD5112112.1"/>
    <property type="molecule type" value="Genomic_DNA"/>
</dbReference>
<feature type="compositionally biased region" description="Polar residues" evidence="11">
    <location>
        <begin position="666"/>
        <end position="677"/>
    </location>
</feature>
<keyword evidence="8" id="KW-0677">Repeat</keyword>
<feature type="compositionally biased region" description="Basic residues" evidence="11">
    <location>
        <begin position="645"/>
        <end position="657"/>
    </location>
</feature>
<dbReference type="AlphaFoldDB" id="A0A7I8V951"/>
<evidence type="ECO:0000256" key="9">
    <source>
        <dbReference type="ARBA" id="ARBA00023136"/>
    </source>
</evidence>
<dbReference type="OrthoDB" id="19944at2759"/>
<dbReference type="Proteomes" id="UP000549394">
    <property type="component" value="Unassembled WGS sequence"/>
</dbReference>
<dbReference type="PROSITE" id="PS50082">
    <property type="entry name" value="WD_REPEATS_2"/>
    <property type="match status" value="1"/>
</dbReference>
<dbReference type="GO" id="GO:0030866">
    <property type="term" value="P:cortical actin cytoskeleton organization"/>
    <property type="evidence" value="ECO:0007669"/>
    <property type="project" value="TreeGrafter"/>
</dbReference>
<dbReference type="SMART" id="SM00320">
    <property type="entry name" value="WD40"/>
    <property type="match status" value="4"/>
</dbReference>
<dbReference type="PRINTS" id="PR00962">
    <property type="entry name" value="LETHAL2GIANT"/>
</dbReference>
<evidence type="ECO:0000313" key="14">
    <source>
        <dbReference type="EMBL" id="CAD5112112.1"/>
    </source>
</evidence>
<evidence type="ECO:0000259" key="13">
    <source>
        <dbReference type="Pfam" id="PF08596"/>
    </source>
</evidence>
<dbReference type="GO" id="GO:0008593">
    <property type="term" value="P:regulation of Notch signaling pathway"/>
    <property type="evidence" value="ECO:0007669"/>
    <property type="project" value="TreeGrafter"/>
</dbReference>
<evidence type="ECO:0000313" key="15">
    <source>
        <dbReference type="Proteomes" id="UP000549394"/>
    </source>
</evidence>
<evidence type="ECO:0000256" key="6">
    <source>
        <dbReference type="ARBA" id="ARBA00022553"/>
    </source>
</evidence>
<dbReference type="GO" id="GO:0006893">
    <property type="term" value="P:Golgi to plasma membrane transport"/>
    <property type="evidence" value="ECO:0007669"/>
    <property type="project" value="TreeGrafter"/>
</dbReference>
<proteinExistence type="inferred from homology"/>
<dbReference type="GO" id="GO:0006887">
    <property type="term" value="P:exocytosis"/>
    <property type="evidence" value="ECO:0007669"/>
    <property type="project" value="UniProtKB-KW"/>
</dbReference>